<dbReference type="PANTHER" id="PTHR35889:SF3">
    <property type="entry name" value="F-BOX DOMAIN-CONTAINING PROTEIN"/>
    <property type="match status" value="1"/>
</dbReference>
<keyword evidence="7" id="KW-1185">Reference proteome</keyword>
<dbReference type="STRING" id="651661.SAMN05660293_01497"/>
<evidence type="ECO:0000313" key="7">
    <source>
        <dbReference type="Proteomes" id="UP000190897"/>
    </source>
</evidence>
<dbReference type="PROSITE" id="PS51007">
    <property type="entry name" value="CYTC"/>
    <property type="match status" value="1"/>
</dbReference>
<dbReference type="Pfam" id="PF07583">
    <property type="entry name" value="PSCyt2"/>
    <property type="match status" value="1"/>
</dbReference>
<evidence type="ECO:0000256" key="1">
    <source>
        <dbReference type="ARBA" id="ARBA00022617"/>
    </source>
</evidence>
<dbReference type="OrthoDB" id="1450284at2"/>
<gene>
    <name evidence="6" type="ORF">SAMN05660293_01497</name>
</gene>
<dbReference type="GO" id="GO:0020037">
    <property type="term" value="F:heme binding"/>
    <property type="evidence" value="ECO:0007669"/>
    <property type="project" value="InterPro"/>
</dbReference>
<keyword evidence="2 4" id="KW-0479">Metal-binding</keyword>
<dbReference type="Pfam" id="PF07587">
    <property type="entry name" value="PSD1"/>
    <property type="match status" value="1"/>
</dbReference>
<dbReference type="PANTHER" id="PTHR35889">
    <property type="entry name" value="CYCLOINULO-OLIGOSACCHARIDE FRUCTANOTRANSFERASE-RELATED"/>
    <property type="match status" value="1"/>
</dbReference>
<dbReference type="Pfam" id="PF07635">
    <property type="entry name" value="PSCyt1"/>
    <property type="match status" value="1"/>
</dbReference>
<reference evidence="7" key="1">
    <citation type="submission" date="2017-02" db="EMBL/GenBank/DDBJ databases">
        <authorList>
            <person name="Varghese N."/>
            <person name="Submissions S."/>
        </authorList>
    </citation>
    <scope>NUCLEOTIDE SEQUENCE [LARGE SCALE GENOMIC DNA]</scope>
    <source>
        <strain evidence="7">DSM 22270</strain>
    </source>
</reference>
<dbReference type="CDD" id="cd04084">
    <property type="entry name" value="CBM6_xylanase-like"/>
    <property type="match status" value="1"/>
</dbReference>
<organism evidence="6 7">
    <name type="scientific">Dyadobacter psychrophilus</name>
    <dbReference type="NCBI Taxonomy" id="651661"/>
    <lineage>
        <taxon>Bacteria</taxon>
        <taxon>Pseudomonadati</taxon>
        <taxon>Bacteroidota</taxon>
        <taxon>Cytophagia</taxon>
        <taxon>Cytophagales</taxon>
        <taxon>Spirosomataceae</taxon>
        <taxon>Dyadobacter</taxon>
    </lineage>
</organism>
<evidence type="ECO:0000256" key="3">
    <source>
        <dbReference type="ARBA" id="ARBA00023004"/>
    </source>
</evidence>
<sequence>MLSNRLFIGAGVLIIAISSFFWLSGSLGSSSVDYNTEVKPILNKHCMGCHGGVKKAGDVSFLFEHEMLEPGKSGKIPVVRGDADASEMIRRILSDDPDEKMPKNGTPLKEEEIDILKKWINQGAKWETHWSYKKIERPDVPSLDGFSNLFGLIDNADKKWATNEIDHFVLDKLKDKGLNVSAEADRATLIRRVSLDLTGLPPTEKQVADFVNDKSENAYEKVVDRLLKSPAYGERWTSMWMDLARYADTKGYESDGGRTMWRYRDYVVKSFNQDKPFDQFTIEQLAGDLLQKDKDGFPLEENMIATGYHRNTMTNNEGGTDDEEFRTAAQIDRVNTTWEVWQGTTFACIQCHSHPYDPIPHEDYYKYMAFFNNTRDEDVWDEWPKMRFYKGEDSARVERVKSWIRESKPEQLPEVTQFMKVMEPKINAHNFIKGDQSTVLLISYYGVKNNGNARIAGVDLSNADNVVMNVSTKAQNAVLSLHLDKLDGPVISQMNVPVRDSVIIAPLVKTAGKHDIFLSLKSPKNPDEWVRITWMSFQKALPGKEKPDYNNIVADYATVLTHQTESMPVIWEGKGDFARKTNVFVRGNWMVKGAEVKPDVPKLLAPLPKDAPRDRVGLAKWIVSRDNALTSRVIVNRFWEQLFGKGIVETVEDFGSQGAEPTHPELLDWLAVKFMEQDKWSIKKMLKTIVMSSTYRQSSKTDENKLEKDPYNIWISRGPRVRLSAEQVRDQALACSGLISDKMYGPGVMPPQPDKIWQSPYSGEKWVLSEGEDRYRRGVYTYWKRTAPYPSMVTFDAPSREFCQSRRILTNTPLQALVTLNDPVYLEAAEKLATRMQQRGKTPEQQLKEGYRMLTFQSIEEKNLNVLVKVYKQALDAYKKKPVEADSILAYGKERTPELAALTISANVMLNLDNVITKE</sequence>
<keyword evidence="3 4" id="KW-0408">Iron</keyword>
<dbReference type="InterPro" id="IPR011429">
    <property type="entry name" value="Cyt_c_Planctomycete-type"/>
</dbReference>
<evidence type="ECO:0000259" key="5">
    <source>
        <dbReference type="PROSITE" id="PS51007"/>
    </source>
</evidence>
<dbReference type="RefSeq" id="WP_082214082.1">
    <property type="nucleotide sequence ID" value="NZ_FUZA01000002.1"/>
</dbReference>
<dbReference type="Proteomes" id="UP000190897">
    <property type="component" value="Unassembled WGS sequence"/>
</dbReference>
<protein>
    <submittedName>
        <fullName evidence="6">Planctomycete cytochrome C</fullName>
    </submittedName>
</protein>
<dbReference type="InterPro" id="IPR009056">
    <property type="entry name" value="Cyt_c-like_dom"/>
</dbReference>
<feature type="domain" description="Cytochrome c" evidence="5">
    <location>
        <begin position="33"/>
        <end position="124"/>
    </location>
</feature>
<dbReference type="InterPro" id="IPR036909">
    <property type="entry name" value="Cyt_c-like_dom_sf"/>
</dbReference>
<dbReference type="InterPro" id="IPR022655">
    <property type="entry name" value="DUF1553"/>
</dbReference>
<dbReference type="GO" id="GO:0046872">
    <property type="term" value="F:metal ion binding"/>
    <property type="evidence" value="ECO:0007669"/>
    <property type="project" value="UniProtKB-KW"/>
</dbReference>
<dbReference type="InterPro" id="IPR011444">
    <property type="entry name" value="DUF1549"/>
</dbReference>
<dbReference type="GO" id="GO:0009055">
    <property type="term" value="F:electron transfer activity"/>
    <property type="evidence" value="ECO:0007669"/>
    <property type="project" value="InterPro"/>
</dbReference>
<dbReference type="AlphaFoldDB" id="A0A1T5DB81"/>
<evidence type="ECO:0000256" key="2">
    <source>
        <dbReference type="ARBA" id="ARBA00022723"/>
    </source>
</evidence>
<dbReference type="EMBL" id="FUZA01000002">
    <property type="protein sequence ID" value="SKB68974.1"/>
    <property type="molecule type" value="Genomic_DNA"/>
</dbReference>
<dbReference type="Gene3D" id="2.60.120.260">
    <property type="entry name" value="Galactose-binding domain-like"/>
    <property type="match status" value="1"/>
</dbReference>
<dbReference type="SUPFAM" id="SSF46626">
    <property type="entry name" value="Cytochrome c"/>
    <property type="match status" value="1"/>
</dbReference>
<evidence type="ECO:0000256" key="4">
    <source>
        <dbReference type="PROSITE-ProRule" id="PRU00433"/>
    </source>
</evidence>
<evidence type="ECO:0000313" key="6">
    <source>
        <dbReference type="EMBL" id="SKB68974.1"/>
    </source>
</evidence>
<accession>A0A1T5DB81</accession>
<proteinExistence type="predicted"/>
<keyword evidence="1 4" id="KW-0349">Heme</keyword>
<name>A0A1T5DB81_9BACT</name>